<comment type="cofactor">
    <cofactor evidence="1">
        <name>FAD</name>
        <dbReference type="ChEBI" id="CHEBI:57692"/>
    </cofactor>
</comment>
<evidence type="ECO:0000259" key="7">
    <source>
        <dbReference type="Pfam" id="PF00732"/>
    </source>
</evidence>
<evidence type="ECO:0000259" key="8">
    <source>
        <dbReference type="Pfam" id="PF05199"/>
    </source>
</evidence>
<dbReference type="SUPFAM" id="SSF51905">
    <property type="entry name" value="FAD/NAD(P)-binding domain"/>
    <property type="match status" value="1"/>
</dbReference>
<comment type="similarity">
    <text evidence="2">Belongs to the GMC oxidoreductase family.</text>
</comment>
<gene>
    <name evidence="9" type="ORF">GCM10023322_70610</name>
</gene>
<keyword evidence="10" id="KW-1185">Reference proteome</keyword>
<feature type="domain" description="Glucose-methanol-choline oxidoreductase N-terminal" evidence="7">
    <location>
        <begin position="278"/>
        <end position="469"/>
    </location>
</feature>
<comment type="caution">
    <text evidence="9">The sequence shown here is derived from an EMBL/GenBank/DDBJ whole genome shotgun (WGS) entry which is preliminary data.</text>
</comment>
<dbReference type="InterPro" id="IPR036188">
    <property type="entry name" value="FAD/NAD-bd_sf"/>
</dbReference>
<organism evidence="9 10">
    <name type="scientific">Rugosimonospora acidiphila</name>
    <dbReference type="NCBI Taxonomy" id="556531"/>
    <lineage>
        <taxon>Bacteria</taxon>
        <taxon>Bacillati</taxon>
        <taxon>Actinomycetota</taxon>
        <taxon>Actinomycetes</taxon>
        <taxon>Micromonosporales</taxon>
        <taxon>Micromonosporaceae</taxon>
        <taxon>Rugosimonospora</taxon>
    </lineage>
</organism>
<accession>A0ABP9SNV9</accession>
<reference evidence="10" key="1">
    <citation type="journal article" date="2019" name="Int. J. Syst. Evol. Microbiol.">
        <title>The Global Catalogue of Microorganisms (GCM) 10K type strain sequencing project: providing services to taxonomists for standard genome sequencing and annotation.</title>
        <authorList>
            <consortium name="The Broad Institute Genomics Platform"/>
            <consortium name="The Broad Institute Genome Sequencing Center for Infectious Disease"/>
            <person name="Wu L."/>
            <person name="Ma J."/>
        </authorList>
    </citation>
    <scope>NUCLEOTIDE SEQUENCE [LARGE SCALE GENOMIC DNA]</scope>
    <source>
        <strain evidence="10">JCM 18304</strain>
    </source>
</reference>
<dbReference type="PANTHER" id="PTHR42784">
    <property type="entry name" value="PYRANOSE 2-OXIDASE"/>
    <property type="match status" value="1"/>
</dbReference>
<evidence type="ECO:0000256" key="5">
    <source>
        <dbReference type="ARBA" id="ARBA00023002"/>
    </source>
</evidence>
<keyword evidence="4" id="KW-0274">FAD</keyword>
<evidence type="ECO:0000256" key="3">
    <source>
        <dbReference type="ARBA" id="ARBA00022630"/>
    </source>
</evidence>
<dbReference type="InterPro" id="IPR027056">
    <property type="entry name" value="Gluconate_2DH_su3"/>
</dbReference>
<evidence type="ECO:0000256" key="4">
    <source>
        <dbReference type="ARBA" id="ARBA00022827"/>
    </source>
</evidence>
<dbReference type="EMBL" id="BAABJQ010000032">
    <property type="protein sequence ID" value="GAA5198057.1"/>
    <property type="molecule type" value="Genomic_DNA"/>
</dbReference>
<dbReference type="Pfam" id="PF05199">
    <property type="entry name" value="GMC_oxred_C"/>
    <property type="match status" value="1"/>
</dbReference>
<evidence type="ECO:0000313" key="10">
    <source>
        <dbReference type="Proteomes" id="UP001501570"/>
    </source>
</evidence>
<dbReference type="InterPro" id="IPR051473">
    <property type="entry name" value="P2Ox-like"/>
</dbReference>
<evidence type="ECO:0000313" key="9">
    <source>
        <dbReference type="EMBL" id="GAA5198057.1"/>
    </source>
</evidence>
<dbReference type="Proteomes" id="UP001501570">
    <property type="component" value="Unassembled WGS sequence"/>
</dbReference>
<dbReference type="InterPro" id="IPR000172">
    <property type="entry name" value="GMC_OxRdtase_N"/>
</dbReference>
<dbReference type="Gene3D" id="3.50.50.60">
    <property type="entry name" value="FAD/NAD(P)-binding domain"/>
    <property type="match status" value="3"/>
</dbReference>
<dbReference type="Pfam" id="PF13618">
    <property type="entry name" value="Gluconate_2-dh3"/>
    <property type="match status" value="1"/>
</dbReference>
<dbReference type="PANTHER" id="PTHR42784:SF1">
    <property type="entry name" value="PYRANOSE 2-OXIDASE"/>
    <property type="match status" value="1"/>
</dbReference>
<dbReference type="Pfam" id="PF00732">
    <property type="entry name" value="GMC_oxred_N"/>
    <property type="match status" value="1"/>
</dbReference>
<name>A0ABP9SNV9_9ACTN</name>
<keyword evidence="5" id="KW-0560">Oxidoreductase</keyword>
<evidence type="ECO:0000256" key="6">
    <source>
        <dbReference type="SAM" id="MobiDB-lite"/>
    </source>
</evidence>
<proteinExistence type="inferred from homology"/>
<sequence>MDSLTDTLRAVLDAVIPADDYPSASAAGGEEFLHRVLVERPDWAPRLRRVLRLVDARTLTAYGVAFALVGADRQAAVLDQLADDQDWAWLAGLIAAGYYADEGNGGNRGEASWEMLGWRPAPCGPPPNESAGSGPHLISPDQLRDRYDVVVVGSGAGGGTVAGVLAEAGRSVLVIEAGSWPATAELATDHLRSPRMHWGLAPVTGPPATGHPRVLDDGTHRTLLDPRDPQWNNNAFTAGGGTRVYGAQAWRFGPLDFTMATHYGVPDGSALADWPFGYAELAPYYERAEWEIGVSGGPDTGPYAGQRARPLPMPPLPAGQAHERLAAGARTLGWDPVTVPLLINSTEYQGRPACQQCAMCVGFACPVDAKNGSQNTMLARALATGRCELLLEAQARRLVVGSGGWVQRVSLVGQRDGRRWQREVAAAEFVIAAGAVETARLLLNSAHDGEPAGLGNGTDQVGRYLQGHLYTSAVGIFPDQIEDLVGPGASIAVGGFRHDNAGIVGGGIIAKEFVPTPATVFRQLSEAGLIGRHGAAAKRGMRELTRRMMRVAGPIQEVTTATARVRVDPAVADRFGVPVARLSGAPHPEDHRGRAFLTERCVEWLLAAGATTVVPAVAGRSRGPSGGQHQAGTTRMGDSPATSVTDPTGRIWGHPNVRVADGGLHVTNGGVNPVLTIFANALRVADHMLTGQARVAAYGIG</sequence>
<evidence type="ECO:0000256" key="2">
    <source>
        <dbReference type="ARBA" id="ARBA00010790"/>
    </source>
</evidence>
<feature type="domain" description="Glucose-methanol-choline oxidoreductase C-terminal" evidence="8">
    <location>
        <begin position="563"/>
        <end position="681"/>
    </location>
</feature>
<protein>
    <submittedName>
        <fullName evidence="9">GMC family oxidoreductase</fullName>
    </submittedName>
</protein>
<evidence type="ECO:0000256" key="1">
    <source>
        <dbReference type="ARBA" id="ARBA00001974"/>
    </source>
</evidence>
<feature type="region of interest" description="Disordered" evidence="6">
    <location>
        <begin position="617"/>
        <end position="650"/>
    </location>
</feature>
<dbReference type="InterPro" id="IPR007867">
    <property type="entry name" value="GMC_OxRtase_C"/>
</dbReference>
<keyword evidence="3" id="KW-0285">Flavoprotein</keyword>